<proteinExistence type="predicted"/>
<dbReference type="Gene3D" id="3.30.70.330">
    <property type="match status" value="1"/>
</dbReference>
<feature type="domain" description="RRM" evidence="3">
    <location>
        <begin position="32"/>
        <end position="103"/>
    </location>
</feature>
<dbReference type="Proteomes" id="UP000235145">
    <property type="component" value="Unassembled WGS sequence"/>
</dbReference>
<dbReference type="InterPro" id="IPR000504">
    <property type="entry name" value="RRM_dom"/>
</dbReference>
<dbReference type="InterPro" id="IPR035979">
    <property type="entry name" value="RBD_domain_sf"/>
</dbReference>
<feature type="compositionally biased region" description="Basic residues" evidence="2">
    <location>
        <begin position="144"/>
        <end position="153"/>
    </location>
</feature>
<reference evidence="4 5" key="1">
    <citation type="journal article" date="2017" name="Nat. Commun.">
        <title>Genome assembly with in vitro proximity ligation data and whole-genome triplication in lettuce.</title>
        <authorList>
            <person name="Reyes-Chin-Wo S."/>
            <person name="Wang Z."/>
            <person name="Yang X."/>
            <person name="Kozik A."/>
            <person name="Arikit S."/>
            <person name="Song C."/>
            <person name="Xia L."/>
            <person name="Froenicke L."/>
            <person name="Lavelle D.O."/>
            <person name="Truco M.J."/>
            <person name="Xia R."/>
            <person name="Zhu S."/>
            <person name="Xu C."/>
            <person name="Xu H."/>
            <person name="Xu X."/>
            <person name="Cox K."/>
            <person name="Korf I."/>
            <person name="Meyers B.C."/>
            <person name="Michelmore R.W."/>
        </authorList>
    </citation>
    <scope>NUCLEOTIDE SEQUENCE [LARGE SCALE GENOMIC DNA]</scope>
    <source>
        <strain evidence="5">cv. Salinas</strain>
        <tissue evidence="4">Seedlings</tissue>
    </source>
</reference>
<feature type="region of interest" description="Disordered" evidence="2">
    <location>
        <begin position="126"/>
        <end position="161"/>
    </location>
</feature>
<dbReference type="InterPro" id="IPR006509">
    <property type="entry name" value="RBM39_SF"/>
</dbReference>
<protein>
    <recommendedName>
        <fullName evidence="3">RRM domain-containing protein</fullName>
    </recommendedName>
</protein>
<dbReference type="InterPro" id="IPR012677">
    <property type="entry name" value="Nucleotide-bd_a/b_plait_sf"/>
</dbReference>
<evidence type="ECO:0000256" key="2">
    <source>
        <dbReference type="SAM" id="MobiDB-lite"/>
    </source>
</evidence>
<dbReference type="SMART" id="SM00360">
    <property type="entry name" value="RRM"/>
    <property type="match status" value="1"/>
</dbReference>
<sequence length="194" mass="21363">MVKPSEAEKNLVQSTTTAAGVAGGVAYAQGARKLYVGNLHYIMKEDQFRHVFESFGVVELVQLPTDETGNCKGFGFIQFARLEDARVAHCLNGQLEIAGRKMKNEHLCRKHVNCLQVSAITDQSGMQEMGVNPGDFDDDEGRGVKNKQKKKTKKLDEDRGIGGGRALTMEVNIECLSEKKREESAAIGDFVVEK</sequence>
<dbReference type="Pfam" id="PF00076">
    <property type="entry name" value="RRM_1"/>
    <property type="match status" value="1"/>
</dbReference>
<evidence type="ECO:0000313" key="4">
    <source>
        <dbReference type="EMBL" id="KAJ0217859.1"/>
    </source>
</evidence>
<evidence type="ECO:0000256" key="1">
    <source>
        <dbReference type="PROSITE-ProRule" id="PRU00176"/>
    </source>
</evidence>
<name>A0A9R1W651_LACSA</name>
<evidence type="ECO:0000259" key="3">
    <source>
        <dbReference type="PROSITE" id="PS50102"/>
    </source>
</evidence>
<dbReference type="AlphaFoldDB" id="A0A9R1W651"/>
<dbReference type="PANTHER" id="PTHR48036">
    <property type="entry name" value="SPLICING FACTOR (PAD-1), PUTATIVE (AFU_ORTHOLOGUE AFUA_1G15810)-RELATED"/>
    <property type="match status" value="1"/>
</dbReference>
<accession>A0A9R1W651</accession>
<keyword evidence="5" id="KW-1185">Reference proteome</keyword>
<dbReference type="GO" id="GO:0005634">
    <property type="term" value="C:nucleus"/>
    <property type="evidence" value="ECO:0007669"/>
    <property type="project" value="InterPro"/>
</dbReference>
<dbReference type="OrthoDB" id="8123449at2759"/>
<organism evidence="4 5">
    <name type="scientific">Lactuca sativa</name>
    <name type="common">Garden lettuce</name>
    <dbReference type="NCBI Taxonomy" id="4236"/>
    <lineage>
        <taxon>Eukaryota</taxon>
        <taxon>Viridiplantae</taxon>
        <taxon>Streptophyta</taxon>
        <taxon>Embryophyta</taxon>
        <taxon>Tracheophyta</taxon>
        <taxon>Spermatophyta</taxon>
        <taxon>Magnoliopsida</taxon>
        <taxon>eudicotyledons</taxon>
        <taxon>Gunneridae</taxon>
        <taxon>Pentapetalae</taxon>
        <taxon>asterids</taxon>
        <taxon>campanulids</taxon>
        <taxon>Asterales</taxon>
        <taxon>Asteraceae</taxon>
        <taxon>Cichorioideae</taxon>
        <taxon>Cichorieae</taxon>
        <taxon>Lactucinae</taxon>
        <taxon>Lactuca</taxon>
    </lineage>
</organism>
<gene>
    <name evidence="4" type="ORF">LSAT_V11C300107360</name>
</gene>
<dbReference type="PROSITE" id="PS50102">
    <property type="entry name" value="RRM"/>
    <property type="match status" value="1"/>
</dbReference>
<evidence type="ECO:0000313" key="5">
    <source>
        <dbReference type="Proteomes" id="UP000235145"/>
    </source>
</evidence>
<keyword evidence="1" id="KW-0694">RNA-binding</keyword>
<dbReference type="GO" id="GO:0006397">
    <property type="term" value="P:mRNA processing"/>
    <property type="evidence" value="ECO:0007669"/>
    <property type="project" value="InterPro"/>
</dbReference>
<comment type="caution">
    <text evidence="4">The sequence shown here is derived from an EMBL/GenBank/DDBJ whole genome shotgun (WGS) entry which is preliminary data.</text>
</comment>
<dbReference type="SUPFAM" id="SSF54928">
    <property type="entry name" value="RNA-binding domain, RBD"/>
    <property type="match status" value="1"/>
</dbReference>
<dbReference type="EMBL" id="NBSK02000003">
    <property type="protein sequence ID" value="KAJ0217859.1"/>
    <property type="molecule type" value="Genomic_DNA"/>
</dbReference>
<dbReference type="GO" id="GO:0003723">
    <property type="term" value="F:RNA binding"/>
    <property type="evidence" value="ECO:0007669"/>
    <property type="project" value="UniProtKB-UniRule"/>
</dbReference>